<evidence type="ECO:0000259" key="3">
    <source>
        <dbReference type="PROSITE" id="PS50206"/>
    </source>
</evidence>
<evidence type="ECO:0000313" key="4">
    <source>
        <dbReference type="EMBL" id="HGT47147.1"/>
    </source>
</evidence>
<dbReference type="CDD" id="cd00158">
    <property type="entry name" value="RHOD"/>
    <property type="match status" value="1"/>
</dbReference>
<dbReference type="PROSITE" id="PS50206">
    <property type="entry name" value="RHODANESE_3"/>
    <property type="match status" value="1"/>
</dbReference>
<reference evidence="4" key="1">
    <citation type="journal article" date="2020" name="mSystems">
        <title>Genome- and Community-Level Interaction Insights into Carbon Utilization and Element Cycling Functions of Hydrothermarchaeota in Hydrothermal Sediment.</title>
        <authorList>
            <person name="Zhou Z."/>
            <person name="Liu Y."/>
            <person name="Xu W."/>
            <person name="Pan J."/>
            <person name="Luo Z.H."/>
            <person name="Li M."/>
        </authorList>
    </citation>
    <scope>NUCLEOTIDE SEQUENCE [LARGE SCALE GENOMIC DNA]</scope>
    <source>
        <strain evidence="4">SpSt-500</strain>
    </source>
</reference>
<dbReference type="Gene3D" id="3.40.250.10">
    <property type="entry name" value="Rhodanese-like domain"/>
    <property type="match status" value="1"/>
</dbReference>
<dbReference type="EMBL" id="DSVI01000004">
    <property type="protein sequence ID" value="HGT47147.1"/>
    <property type="molecule type" value="Genomic_DNA"/>
</dbReference>
<keyword evidence="2" id="KW-1133">Transmembrane helix</keyword>
<organism evidence="4">
    <name type="scientific">Ignavibacterium album</name>
    <dbReference type="NCBI Taxonomy" id="591197"/>
    <lineage>
        <taxon>Bacteria</taxon>
        <taxon>Pseudomonadati</taxon>
        <taxon>Ignavibacteriota</taxon>
        <taxon>Ignavibacteria</taxon>
        <taxon>Ignavibacteriales</taxon>
        <taxon>Ignavibacteriaceae</taxon>
        <taxon>Ignavibacterium</taxon>
    </lineage>
</organism>
<dbReference type="SMART" id="SM00450">
    <property type="entry name" value="RHOD"/>
    <property type="match status" value="1"/>
</dbReference>
<dbReference type="InterPro" id="IPR001763">
    <property type="entry name" value="Rhodanese-like_dom"/>
</dbReference>
<dbReference type="InterPro" id="IPR036873">
    <property type="entry name" value="Rhodanese-like_dom_sf"/>
</dbReference>
<name>A0A832DGR8_9BACT</name>
<protein>
    <submittedName>
        <fullName evidence="4">Rhodanese-like domain-containing protein</fullName>
    </submittedName>
</protein>
<dbReference type="AlphaFoldDB" id="A0A832DGR8"/>
<evidence type="ECO:0000256" key="2">
    <source>
        <dbReference type="SAM" id="Phobius"/>
    </source>
</evidence>
<evidence type="ECO:0000256" key="1">
    <source>
        <dbReference type="SAM" id="MobiDB-lite"/>
    </source>
</evidence>
<dbReference type="PANTHER" id="PTHR45431">
    <property type="entry name" value="RHODANESE-LIKE DOMAIN-CONTAINING PROTEIN 15, CHLOROPLASTIC"/>
    <property type="match status" value="1"/>
</dbReference>
<keyword evidence="2" id="KW-0812">Transmembrane</keyword>
<comment type="caution">
    <text evidence="4">The sequence shown here is derived from an EMBL/GenBank/DDBJ whole genome shotgun (WGS) entry which is preliminary data.</text>
</comment>
<keyword evidence="2" id="KW-0472">Membrane</keyword>
<dbReference type="SUPFAM" id="SSF52821">
    <property type="entry name" value="Rhodanese/Cell cycle control phosphatase"/>
    <property type="match status" value="1"/>
</dbReference>
<feature type="region of interest" description="Disordered" evidence="1">
    <location>
        <begin position="62"/>
        <end position="82"/>
    </location>
</feature>
<feature type="domain" description="Rhodanese" evidence="3">
    <location>
        <begin position="108"/>
        <end position="201"/>
    </location>
</feature>
<dbReference type="InterPro" id="IPR052367">
    <property type="entry name" value="Thiosulfate_ST/Rhodanese-like"/>
</dbReference>
<accession>A0A832DGR8</accession>
<dbReference type="PANTHER" id="PTHR45431:SF3">
    <property type="entry name" value="RHODANESE-LIKE DOMAIN-CONTAINING PROTEIN 15, CHLOROPLASTIC"/>
    <property type="match status" value="1"/>
</dbReference>
<gene>
    <name evidence="4" type="ORF">ENS56_03865</name>
</gene>
<feature type="transmembrane region" description="Helical" evidence="2">
    <location>
        <begin position="6"/>
        <end position="23"/>
    </location>
</feature>
<dbReference type="Pfam" id="PF00581">
    <property type="entry name" value="Rhodanese"/>
    <property type="match status" value="1"/>
</dbReference>
<sequence length="204" mass="23221">MDKKKILYIIFFSIIIGFTYNYLNPNGIPLIREERKITFAEDDTINADSSLTIKNLPDAASKENNFSGDDNKQSKDSSINHSAKSNFSATESFTQPLAIKIDKAYQLYKQGVKFIDARMPEEYAEGHIKGAINIPFDGDESYRNILNSFSKDEILVTYCSGTECDLSVLLGDELFEKGFKRVYIFFGGWNDWVERNYPISKGIE</sequence>
<proteinExistence type="predicted"/>